<dbReference type="EMBL" id="KZ857394">
    <property type="protein sequence ID" value="RDX51485.1"/>
    <property type="molecule type" value="Genomic_DNA"/>
</dbReference>
<gene>
    <name evidence="2" type="ORF">OH76DRAFT_295949</name>
</gene>
<protein>
    <submittedName>
        <fullName evidence="2">Uncharacterized protein</fullName>
    </submittedName>
</protein>
<name>A0A371DG10_9APHY</name>
<organism evidence="2 3">
    <name type="scientific">Lentinus brumalis</name>
    <dbReference type="NCBI Taxonomy" id="2498619"/>
    <lineage>
        <taxon>Eukaryota</taxon>
        <taxon>Fungi</taxon>
        <taxon>Dikarya</taxon>
        <taxon>Basidiomycota</taxon>
        <taxon>Agaricomycotina</taxon>
        <taxon>Agaricomycetes</taxon>
        <taxon>Polyporales</taxon>
        <taxon>Polyporaceae</taxon>
        <taxon>Lentinus</taxon>
    </lineage>
</organism>
<feature type="compositionally biased region" description="Polar residues" evidence="1">
    <location>
        <begin position="23"/>
        <end position="37"/>
    </location>
</feature>
<accession>A0A371DG10</accession>
<evidence type="ECO:0000313" key="3">
    <source>
        <dbReference type="Proteomes" id="UP000256964"/>
    </source>
</evidence>
<dbReference type="Proteomes" id="UP000256964">
    <property type="component" value="Unassembled WGS sequence"/>
</dbReference>
<evidence type="ECO:0000256" key="1">
    <source>
        <dbReference type="SAM" id="MobiDB-lite"/>
    </source>
</evidence>
<evidence type="ECO:0000313" key="2">
    <source>
        <dbReference type="EMBL" id="RDX51485.1"/>
    </source>
</evidence>
<feature type="compositionally biased region" description="Low complexity" evidence="1">
    <location>
        <begin position="9"/>
        <end position="19"/>
    </location>
</feature>
<proteinExistence type="predicted"/>
<sequence>MGDMHRYIPRPGKIGGRPPLASNAAQCPQTTQPSKNFRGQEERREQKASKSSHTIKVSHEDVAVVEKRKQLLVKLPAVEHYDHGHSRETQPRVVRRYVWRLRFKTGDRVIVCVRKDGFSSWKHGFVANLHDMPPISTGGGQYAYPVIYQKDPRALDYFKSSQGTILYDAVLSTGTEWDVYGPD</sequence>
<reference evidence="2 3" key="1">
    <citation type="journal article" date="2018" name="Biotechnol. Biofuels">
        <title>Integrative visual omics of the white-rot fungus Polyporus brumalis exposes the biotechnological potential of its oxidative enzymes for delignifying raw plant biomass.</title>
        <authorList>
            <person name="Miyauchi S."/>
            <person name="Rancon A."/>
            <person name="Drula E."/>
            <person name="Hage H."/>
            <person name="Chaduli D."/>
            <person name="Favel A."/>
            <person name="Grisel S."/>
            <person name="Henrissat B."/>
            <person name="Herpoel-Gimbert I."/>
            <person name="Ruiz-Duenas F.J."/>
            <person name="Chevret D."/>
            <person name="Hainaut M."/>
            <person name="Lin J."/>
            <person name="Wang M."/>
            <person name="Pangilinan J."/>
            <person name="Lipzen A."/>
            <person name="Lesage-Meessen L."/>
            <person name="Navarro D."/>
            <person name="Riley R."/>
            <person name="Grigoriev I.V."/>
            <person name="Zhou S."/>
            <person name="Raouche S."/>
            <person name="Rosso M.N."/>
        </authorList>
    </citation>
    <scope>NUCLEOTIDE SEQUENCE [LARGE SCALE GENOMIC DNA]</scope>
    <source>
        <strain evidence="2 3">BRFM 1820</strain>
    </source>
</reference>
<keyword evidence="3" id="KW-1185">Reference proteome</keyword>
<feature type="compositionally biased region" description="Basic and acidic residues" evidence="1">
    <location>
        <begin position="38"/>
        <end position="48"/>
    </location>
</feature>
<dbReference type="OrthoDB" id="2739215at2759"/>
<feature type="region of interest" description="Disordered" evidence="1">
    <location>
        <begin position="1"/>
        <end position="60"/>
    </location>
</feature>
<dbReference type="AlphaFoldDB" id="A0A371DG10"/>